<dbReference type="InterPro" id="IPR027312">
    <property type="entry name" value="Sda1"/>
</dbReference>
<dbReference type="PANTHER" id="PTHR12730:SF0">
    <property type="entry name" value="PROTEIN SDA1 HOMOLOG"/>
    <property type="match status" value="1"/>
</dbReference>
<name>A0A812NDT1_9DINO</name>
<evidence type="ECO:0000259" key="10">
    <source>
        <dbReference type="Pfam" id="PF08158"/>
    </source>
</evidence>
<keyword evidence="5" id="KW-0653">Protein transport</keyword>
<evidence type="ECO:0000259" key="11">
    <source>
        <dbReference type="Pfam" id="PF21638"/>
    </source>
</evidence>
<dbReference type="Proteomes" id="UP000604046">
    <property type="component" value="Unassembled WGS sequence"/>
</dbReference>
<dbReference type="InterPro" id="IPR002172">
    <property type="entry name" value="LDrepeatLR_classA_rpt"/>
</dbReference>
<dbReference type="Pfam" id="PF08158">
    <property type="entry name" value="SDA1_HEAT"/>
    <property type="match status" value="1"/>
</dbReference>
<dbReference type="GO" id="GO:0015031">
    <property type="term" value="P:protein transport"/>
    <property type="evidence" value="ECO:0007669"/>
    <property type="project" value="UniProtKB-KW"/>
</dbReference>
<organism evidence="12 13">
    <name type="scientific">Symbiodinium natans</name>
    <dbReference type="NCBI Taxonomy" id="878477"/>
    <lineage>
        <taxon>Eukaryota</taxon>
        <taxon>Sar</taxon>
        <taxon>Alveolata</taxon>
        <taxon>Dinophyceae</taxon>
        <taxon>Suessiales</taxon>
        <taxon>Symbiodiniaceae</taxon>
        <taxon>Symbiodinium</taxon>
    </lineage>
</organism>
<keyword evidence="3" id="KW-0813">Transport</keyword>
<dbReference type="GO" id="GO:0005730">
    <property type="term" value="C:nucleolus"/>
    <property type="evidence" value="ECO:0007669"/>
    <property type="project" value="TreeGrafter"/>
</dbReference>
<dbReference type="InterPro" id="IPR012977">
    <property type="entry name" value="SDA1_N"/>
</dbReference>
<evidence type="ECO:0000256" key="7">
    <source>
        <dbReference type="ARBA" id="ARBA00023242"/>
    </source>
</evidence>
<dbReference type="GO" id="GO:0042273">
    <property type="term" value="P:ribosomal large subunit biogenesis"/>
    <property type="evidence" value="ECO:0007669"/>
    <property type="project" value="InterPro"/>
</dbReference>
<evidence type="ECO:0000256" key="1">
    <source>
        <dbReference type="ARBA" id="ARBA00004123"/>
    </source>
</evidence>
<feature type="domain" description="SDA1 middle" evidence="9">
    <location>
        <begin position="500"/>
        <end position="605"/>
    </location>
</feature>
<evidence type="ECO:0000256" key="8">
    <source>
        <dbReference type="SAM" id="MobiDB-lite"/>
    </source>
</evidence>
<feature type="compositionally biased region" description="Low complexity" evidence="8">
    <location>
        <begin position="552"/>
        <end position="562"/>
    </location>
</feature>
<evidence type="ECO:0000313" key="13">
    <source>
        <dbReference type="Proteomes" id="UP000604046"/>
    </source>
</evidence>
<evidence type="ECO:0000256" key="3">
    <source>
        <dbReference type="ARBA" id="ARBA00022448"/>
    </source>
</evidence>
<comment type="similarity">
    <text evidence="2">Belongs to the SDA1 family.</text>
</comment>
<feature type="domain" description="SDA1 C-terminal" evidence="11">
    <location>
        <begin position="2451"/>
        <end position="2497"/>
    </location>
</feature>
<feature type="domain" description="SDA1 N-terminal" evidence="10">
    <location>
        <begin position="71"/>
        <end position="438"/>
    </location>
</feature>
<dbReference type="EMBL" id="CAJNDS010002074">
    <property type="protein sequence ID" value="CAE7306199.1"/>
    <property type="molecule type" value="Genomic_DNA"/>
</dbReference>
<keyword evidence="4" id="KW-0690">Ribosome biogenesis</keyword>
<comment type="subcellular location">
    <subcellularLocation>
        <location evidence="1">Nucleus</location>
    </subcellularLocation>
</comment>
<dbReference type="InterPro" id="IPR048292">
    <property type="entry name" value="SDA1_C"/>
</dbReference>
<dbReference type="SUPFAM" id="SSF48371">
    <property type="entry name" value="ARM repeat"/>
    <property type="match status" value="1"/>
</dbReference>
<dbReference type="InterPro" id="IPR016024">
    <property type="entry name" value="ARM-type_fold"/>
</dbReference>
<dbReference type="OrthoDB" id="2196187at2759"/>
<dbReference type="GO" id="GO:0000055">
    <property type="term" value="P:ribosomal large subunit export from nucleus"/>
    <property type="evidence" value="ECO:0007669"/>
    <property type="project" value="InterPro"/>
</dbReference>
<proteinExistence type="inferred from homology"/>
<feature type="region of interest" description="Disordered" evidence="8">
    <location>
        <begin position="2166"/>
        <end position="2188"/>
    </location>
</feature>
<protein>
    <submittedName>
        <fullName evidence="12">SDAD1 protein</fullName>
    </submittedName>
</protein>
<keyword evidence="7" id="KW-0539">Nucleus</keyword>
<evidence type="ECO:0000259" key="9">
    <source>
        <dbReference type="Pfam" id="PF05285"/>
    </source>
</evidence>
<evidence type="ECO:0000313" key="12">
    <source>
        <dbReference type="EMBL" id="CAE7306199.1"/>
    </source>
</evidence>
<dbReference type="Pfam" id="PF05285">
    <property type="entry name" value="SDA1_dom"/>
    <property type="match status" value="1"/>
</dbReference>
<dbReference type="PANTHER" id="PTHR12730">
    <property type="entry name" value="HSDA/SDA1-RELATED"/>
    <property type="match status" value="1"/>
</dbReference>
<accession>A0A812NDT1</accession>
<dbReference type="Pfam" id="PF21638">
    <property type="entry name" value="SDA1_C"/>
    <property type="match status" value="1"/>
</dbReference>
<evidence type="ECO:0000256" key="6">
    <source>
        <dbReference type="ARBA" id="ARBA00023157"/>
    </source>
</evidence>
<sequence length="2506" mass="270997">MAAVAAVASLDEDKEKERVMSLPQLQNLMKRDPEAYSVEFDQQWSHFDSQMEIFKLKPQKPSSSFAEQVMFLAHVAPSFPNRAKAFPDLLISALNEHFEVMHGSMRTTLVQALILLRNRNQFACSKTLPVYFKLFKSQDKALRKSIFTHIVRDIAHMNQKSKNQKVNFELRDFFFARLKETEAEVCRHACAVFITMYRQNVWCDSHVANLISAGLLHPDLKIAAALAHLFLGNKTKGLEGILDESEDEEEDENINEAVTGIVGAKKTGNRVKRLKRAKKAAKKAARKNARKDSTVVNFVAIDLLNDPQTLAEKLLQRLSKGGEPFLFRLLMLHLVARLIGRHQLQVLNLYPFLQKYLVPTQKEVTKVMAALVEASHPAVPPDDVRPVILHIVRYFVTEANSPEVIEVGLNTIREVCARSINILTEEELADLCSFRKHKNKGVSMAVKSLINTYRELHPQLLHRSLRGREATMAVSRGEVQTPQFGELQASEKIEGLELLASKKHKVDDGTAKDAKDLMTEKVLSPDDFKQLRKLRLQKSIELQMGRKRPAEEMTSSSNSGSDSDVEVEEDERGLTGRLPDQVSADMLAAAPKRARTKAERLARARLSVLRESPRKHAQIEISMILLESMSAQSTFSCNDGCLINASFQNDDHCDCASCEDESAWDCMICQCPTICGRYTSCISYPGTGYGDGPGYGGPTSPPTAYCNDGCQLSSSYMRNDGYCDCADCEDEDEWTCALCKDGCPAASCSGDFKMCTYYEGDTFTCQNGCIIDYWKINNGWCDCGDCEDEVHWNCTECGCPSAACEAGSPCPVKFECIDGCQLPNATTNDNKCDCSQCEDETRWDCTSCSCPTTGQCGTGMGCGLTEGETFFACERCWIPMAQRNDGECNCEKCEDEDLFTCASCGGCPTQCNGTAVVCVLITEIADPGSIPAGRFVEFYSVGGIDLQGLRLVRWSNGNAAYTAASAVVLDGIVLPAGSFYLICNNKTVFDAVYSPATCDQSAPPGSAANSNGNDNIAIVDSLDNFIDVFGVPGEDGTGTAHDFANGRAERKASITSPNAVWSPWDWNIRSLSAGNPLSGPAGFDPGQWIGSPPVTTVKALSVFVVQELSPLVSVALDAASADLTKMQVTLVRDDVPAGIVLGFTLLTNPYTSDPPPSLIQVATTGVGDAGSAFAAFSQVYLQQLAYPALLVSAVDHRAQLSAWLPASAPYHPVAGETLSINNTNGTLGDHFLYADLATVQSGTYIDVVASNATGKTYWRLTQNTSYPATASCIRLGRDNLWKQAAVSRPSVAELQAAGITTDLNGFWCVASRGFGLFGIFVPLASGTTTPQPTTTPVPVAQNLQNKVLTLSSGLVADALSQAMQTPEVAVVIPEPNPAAGTSLGLISLPTPDPQTSSGILQLTTINDPTVPIAIPTALQSSISSPYAAVSVLEVELGVADVQALDLPAATVQGLSVQTAEGKDLKLGYKVVEVSFLELDQFSGPQVLVVPSFSNPIYMRLSANNFTDAVCAFLNDNNTWSEDGTYVPDMQEISNVFGPDVAAAGGFWCAAYHLSLFGILEASAGPALDATGAIVLDKVITWTEPLASQAISLSVADPYASAAQRSQSLPDDIAAGLLTIPFGDPMSTSGYMTLATMGSALVVAVPVQFRTMLLASYPALSVALFSTTSAAEAAFGLPGELAAGVIVTTAQGEFQIGPAMLQVSLVDMVSVTYLSVVEWVTANTRVYVRLSEGIFPDTAVCAMLDQFDEWSHDYIYRPSAAELNSAVGPDWSSGFWCAATRFSLFAILEAVDAGGTPPPGTPLRDTVLHFAGQKFGEALQAAAAMPNISGAFPWTGSSITGALVTLPLPGPSDSFVNVVAPLASDIWIAVPAGLSSTYDVLSVAEIHSNVYTNVTLPQLMAPDATVSLADGRPAIVHSLLEVSVMNSDINDPYFIALSGLEPRIYMRLSQSVFPDLAVCAFQTDSGTWSQDGTYRPDAAELAVAYSGSSATVSLDGFWCATDHLSLFGILEPVQEPQIVCDGLEIGSTCIATAILLGGVGGPLACCCICCIVICCIKCRRPTAGKVKLTDTKGSSHEWGFQVVKQSALSRVMRTPTNKSARSGATSAEPEEVEAVKIHVKWDVDVDKAQEANFDFSVAQDGEKKKDRFLAVTDTAGILLTESKVTPIKSERSNDVQSNSPRSSRHRMLSEAEGKVLADLDAEESQSLDEEELDPDLLIDYNPDEDDSPKRIKSAMGYEAYEDGAHVEYWSATHRQWLQGSVDGQGIVMPGDPDMPTYNLVLKGGRSTKQRRDFVELSAIRKPLREGQAVSVRPDGEEMWAPGIVVGRQSVPLGYRVLLVGPPRDGECVTLLADRVRHRIPAGQKVAVYRGLEQGWCSGVVQCDKPDHEVWPQISVQFASAEGSQVEECFQHLVRAVQNVSTVRDPTDWLESVRAGRTDFKEKIVERAKNRKGGRTNKENARNKPLLMTLQSRAVKEKRARTAKQKLATLRGHIKTLRKNAAHPKRRR</sequence>
<evidence type="ECO:0000256" key="4">
    <source>
        <dbReference type="ARBA" id="ARBA00022517"/>
    </source>
</evidence>
<dbReference type="CDD" id="cd00112">
    <property type="entry name" value="LDLa"/>
    <property type="match status" value="1"/>
</dbReference>
<evidence type="ECO:0000256" key="2">
    <source>
        <dbReference type="ARBA" id="ARBA00005783"/>
    </source>
</evidence>
<keyword evidence="6" id="KW-1015">Disulfide bond</keyword>
<comment type="caution">
    <text evidence="12">The sequence shown here is derived from an EMBL/GenBank/DDBJ whole genome shotgun (WGS) entry which is preliminary data.</text>
</comment>
<evidence type="ECO:0000256" key="5">
    <source>
        <dbReference type="ARBA" id="ARBA00022927"/>
    </source>
</evidence>
<keyword evidence="13" id="KW-1185">Reference proteome</keyword>
<feature type="region of interest" description="Disordered" evidence="8">
    <location>
        <begin position="540"/>
        <end position="584"/>
    </location>
</feature>
<gene>
    <name evidence="12" type="primary">SDAD1</name>
    <name evidence="12" type="ORF">SNAT2548_LOCUS16091</name>
</gene>
<reference evidence="12" key="1">
    <citation type="submission" date="2021-02" db="EMBL/GenBank/DDBJ databases">
        <authorList>
            <person name="Dougan E. K."/>
            <person name="Rhodes N."/>
            <person name="Thang M."/>
            <person name="Chan C."/>
        </authorList>
    </citation>
    <scope>NUCLEOTIDE SEQUENCE</scope>
</reference>
<dbReference type="InterPro" id="IPR007949">
    <property type="entry name" value="SDA1_MD"/>
</dbReference>